<dbReference type="InterPro" id="IPR035418">
    <property type="entry name" value="AraC-bd_2"/>
</dbReference>
<dbReference type="Pfam" id="PF14525">
    <property type="entry name" value="AraC_binding_2"/>
    <property type="match status" value="1"/>
</dbReference>
<feature type="domain" description="HTH araC/xylS-type" evidence="5">
    <location>
        <begin position="156"/>
        <end position="254"/>
    </location>
</feature>
<comment type="function">
    <text evidence="4">Regulatory protein of the TOL plasmid xyl operons. XylS activates the xylXYZLTEGFJQKIH operon required for the degradation of toluene, m-xylene and p-xylene.</text>
</comment>
<dbReference type="Gene3D" id="2.60.120.10">
    <property type="entry name" value="Jelly Rolls"/>
    <property type="match status" value="1"/>
</dbReference>
<dbReference type="SMART" id="SM00342">
    <property type="entry name" value="HTH_ARAC"/>
    <property type="match status" value="1"/>
</dbReference>
<dbReference type="InterPro" id="IPR011051">
    <property type="entry name" value="RmlC_Cupin_sf"/>
</dbReference>
<evidence type="ECO:0000256" key="2">
    <source>
        <dbReference type="ARBA" id="ARBA00023125"/>
    </source>
</evidence>
<keyword evidence="1" id="KW-0805">Transcription regulation</keyword>
<evidence type="ECO:0000313" key="8">
    <source>
        <dbReference type="Proteomes" id="UP000198740"/>
    </source>
</evidence>
<dbReference type="OrthoDB" id="5996070at2"/>
<name>A0A1H1D2C5_9PSED</name>
<dbReference type="PANTHER" id="PTHR46796:SF10">
    <property type="entry name" value="TRANSCRIPTIONAL ACTIVATOR FEAR"/>
    <property type="match status" value="1"/>
</dbReference>
<gene>
    <name evidence="7" type="ORF">FIV39_31450</name>
    <name evidence="6" type="ORF">SAMN04490186_1606</name>
</gene>
<dbReference type="Gene3D" id="1.10.10.60">
    <property type="entry name" value="Homeodomain-like"/>
    <property type="match status" value="1"/>
</dbReference>
<evidence type="ECO:0000313" key="7">
    <source>
        <dbReference type="EMBL" id="TWR53368.1"/>
    </source>
</evidence>
<evidence type="ECO:0000256" key="4">
    <source>
        <dbReference type="ARBA" id="ARBA00037345"/>
    </source>
</evidence>
<evidence type="ECO:0000256" key="1">
    <source>
        <dbReference type="ARBA" id="ARBA00023015"/>
    </source>
</evidence>
<protein>
    <submittedName>
        <fullName evidence="7">AraC family transcriptional regulator</fullName>
    </submittedName>
    <submittedName>
        <fullName evidence="6">AraC-binding-like domain-containing protein</fullName>
    </submittedName>
</protein>
<dbReference type="PROSITE" id="PS01124">
    <property type="entry name" value="HTH_ARAC_FAMILY_2"/>
    <property type="match status" value="1"/>
</dbReference>
<keyword evidence="2" id="KW-0238">DNA-binding</keyword>
<reference evidence="6 8" key="1">
    <citation type="submission" date="2016-10" db="EMBL/GenBank/DDBJ databases">
        <authorList>
            <person name="Varghese N."/>
            <person name="Submissions S."/>
        </authorList>
    </citation>
    <scope>NUCLEOTIDE SEQUENCE [LARGE SCALE GENOMIC DNA]</scope>
    <source>
        <strain evidence="6 8">BS2976</strain>
    </source>
</reference>
<dbReference type="SUPFAM" id="SSF46689">
    <property type="entry name" value="Homeodomain-like"/>
    <property type="match status" value="2"/>
</dbReference>
<organism evidence="7 9">
    <name type="scientific">Pseudomonas grimontii</name>
    <dbReference type="NCBI Taxonomy" id="129847"/>
    <lineage>
        <taxon>Bacteria</taxon>
        <taxon>Pseudomonadati</taxon>
        <taxon>Pseudomonadota</taxon>
        <taxon>Gammaproteobacteria</taxon>
        <taxon>Pseudomonadales</taxon>
        <taxon>Pseudomonadaceae</taxon>
        <taxon>Pseudomonas</taxon>
    </lineage>
</organism>
<proteinExistence type="predicted"/>
<evidence type="ECO:0000313" key="6">
    <source>
        <dbReference type="EMBL" id="SDQ70604.1"/>
    </source>
</evidence>
<comment type="caution">
    <text evidence="7">The sequence shown here is derived from an EMBL/GenBank/DDBJ whole genome shotgun (WGS) entry which is preliminary data.</text>
</comment>
<dbReference type="Proteomes" id="UP000198740">
    <property type="component" value="Unassembled WGS sequence"/>
</dbReference>
<dbReference type="SUPFAM" id="SSF51182">
    <property type="entry name" value="RmlC-like cupins"/>
    <property type="match status" value="1"/>
</dbReference>
<dbReference type="AlphaFoldDB" id="A0A1H1D2C5"/>
<keyword evidence="3" id="KW-0804">Transcription</keyword>
<dbReference type="Proteomes" id="UP000317267">
    <property type="component" value="Unassembled WGS sequence"/>
</dbReference>
<dbReference type="GO" id="GO:0003700">
    <property type="term" value="F:DNA-binding transcription factor activity"/>
    <property type="evidence" value="ECO:0007669"/>
    <property type="project" value="InterPro"/>
</dbReference>
<dbReference type="InterPro" id="IPR014710">
    <property type="entry name" value="RmlC-like_jellyroll"/>
</dbReference>
<evidence type="ECO:0000256" key="3">
    <source>
        <dbReference type="ARBA" id="ARBA00023163"/>
    </source>
</evidence>
<dbReference type="GO" id="GO:0043565">
    <property type="term" value="F:sequence-specific DNA binding"/>
    <property type="evidence" value="ECO:0007669"/>
    <property type="project" value="InterPro"/>
</dbReference>
<dbReference type="PANTHER" id="PTHR46796">
    <property type="entry name" value="HTH-TYPE TRANSCRIPTIONAL ACTIVATOR RHAS-RELATED"/>
    <property type="match status" value="1"/>
</dbReference>
<dbReference type="InterPro" id="IPR018060">
    <property type="entry name" value="HTH_AraC"/>
</dbReference>
<sequence>MSTTAPQSFSLSLRSYSGQVELHQHDFHQIVLPQSGSMEIEVDGRGGKVDASQGVVISAGSRHTFLANAHNSFLVLDVSTDFGEAQQGTVASFGPLNDKRFFAVRPDIRHLLDYASSNGPRLVGSLAMAESWSRLLLCSLLQPEVARSDPGQFILARALAYIEQHLGSALTAHDIARYAGTSERRLYGLFGQHLNTTPFSHIANLRLNLAIDLLRETSLSIIDIAHRAGYADQSALTHALKKARQLTPAVVRKQGRDH</sequence>
<keyword evidence="8" id="KW-1185">Reference proteome</keyword>
<evidence type="ECO:0000313" key="9">
    <source>
        <dbReference type="Proteomes" id="UP000317267"/>
    </source>
</evidence>
<dbReference type="RefSeq" id="WP_090401175.1">
    <property type="nucleotide sequence ID" value="NZ_FNKM01000002.1"/>
</dbReference>
<dbReference type="InterPro" id="IPR009057">
    <property type="entry name" value="Homeodomain-like_sf"/>
</dbReference>
<reference evidence="7 9" key="2">
    <citation type="submission" date="2019-06" db="EMBL/GenBank/DDBJ databases">
        <title>Pseudomonas bimorpha sp. nov. isolated from bovine raw milk and skim milk concentrate.</title>
        <authorList>
            <person name="Hofmann K."/>
            <person name="Huptas C."/>
            <person name="Doll E."/>
            <person name="Scherer S."/>
            <person name="Wenning M."/>
        </authorList>
    </citation>
    <scope>NUCLEOTIDE SEQUENCE [LARGE SCALE GENOMIC DNA]</scope>
    <source>
        <strain evidence="7 9">DSM 17515</strain>
    </source>
</reference>
<dbReference type="EMBL" id="VFES01000037">
    <property type="protein sequence ID" value="TWR53368.1"/>
    <property type="molecule type" value="Genomic_DNA"/>
</dbReference>
<accession>A0A1H1D2C5</accession>
<evidence type="ECO:0000259" key="5">
    <source>
        <dbReference type="PROSITE" id="PS01124"/>
    </source>
</evidence>
<dbReference type="EMBL" id="FNKM01000002">
    <property type="protein sequence ID" value="SDQ70604.1"/>
    <property type="molecule type" value="Genomic_DNA"/>
</dbReference>
<dbReference type="InterPro" id="IPR050204">
    <property type="entry name" value="AraC_XylS_family_regulators"/>
</dbReference>
<dbReference type="Pfam" id="PF12833">
    <property type="entry name" value="HTH_18"/>
    <property type="match status" value="1"/>
</dbReference>